<gene>
    <name evidence="1" type="ORF">ERS008530_04243</name>
</gene>
<evidence type="ECO:0000313" key="1">
    <source>
        <dbReference type="EMBL" id="CNG62801.1"/>
    </source>
</evidence>
<sequence>MGNYTIRTNDDEDNAIRGAQEHIGAASVSKAFMTAILEHQHNKDEITRLRQALAQEQARNMELAASVKKFRTSMNSMFALADNNPL</sequence>
<accession>A0A0T9MZK4</accession>
<reference evidence="1 2" key="1">
    <citation type="submission" date="2015-03" db="EMBL/GenBank/DDBJ databases">
        <authorList>
            <person name="Murphy D."/>
        </authorList>
    </citation>
    <scope>NUCLEOTIDE SEQUENCE [LARGE SCALE GENOMIC DNA]</scope>
    <source>
        <strain evidence="1 2">BR165/97</strain>
    </source>
</reference>
<dbReference type="Proteomes" id="UP000038750">
    <property type="component" value="Unassembled WGS sequence"/>
</dbReference>
<proteinExistence type="predicted"/>
<dbReference type="OrthoDB" id="6637506at2"/>
<dbReference type="EMBL" id="CPZJ01000024">
    <property type="protein sequence ID" value="CNG62801.1"/>
    <property type="molecule type" value="Genomic_DNA"/>
</dbReference>
<name>A0A0T9MZK4_YERIN</name>
<dbReference type="RefSeq" id="WP_050074630.1">
    <property type="nucleotide sequence ID" value="NZ_CPZJ01000024.1"/>
</dbReference>
<evidence type="ECO:0000313" key="2">
    <source>
        <dbReference type="Proteomes" id="UP000038750"/>
    </source>
</evidence>
<organism evidence="1 2">
    <name type="scientific">Yersinia intermedia</name>
    <dbReference type="NCBI Taxonomy" id="631"/>
    <lineage>
        <taxon>Bacteria</taxon>
        <taxon>Pseudomonadati</taxon>
        <taxon>Pseudomonadota</taxon>
        <taxon>Gammaproteobacteria</taxon>
        <taxon>Enterobacterales</taxon>
        <taxon>Yersiniaceae</taxon>
        <taxon>Yersinia</taxon>
    </lineage>
</organism>
<protein>
    <submittedName>
        <fullName evidence="1">Uncharacterized protein</fullName>
    </submittedName>
</protein>
<dbReference type="AlphaFoldDB" id="A0A0T9MZK4"/>